<keyword evidence="3" id="KW-1185">Reference proteome</keyword>
<dbReference type="PROSITE" id="PS51029">
    <property type="entry name" value="MADF"/>
    <property type="match status" value="1"/>
</dbReference>
<protein>
    <recommendedName>
        <fullName evidence="1">MADF domain-containing protein</fullName>
    </recommendedName>
</protein>
<organism evidence="2 3">
    <name type="scientific">Cyphomyrmex costatus</name>
    <dbReference type="NCBI Taxonomy" id="456900"/>
    <lineage>
        <taxon>Eukaryota</taxon>
        <taxon>Metazoa</taxon>
        <taxon>Ecdysozoa</taxon>
        <taxon>Arthropoda</taxon>
        <taxon>Hexapoda</taxon>
        <taxon>Insecta</taxon>
        <taxon>Pterygota</taxon>
        <taxon>Neoptera</taxon>
        <taxon>Endopterygota</taxon>
        <taxon>Hymenoptera</taxon>
        <taxon>Apocrita</taxon>
        <taxon>Aculeata</taxon>
        <taxon>Formicoidea</taxon>
        <taxon>Formicidae</taxon>
        <taxon>Myrmicinae</taxon>
        <taxon>Cyphomyrmex</taxon>
    </lineage>
</organism>
<dbReference type="InterPro" id="IPR006578">
    <property type="entry name" value="MADF-dom"/>
</dbReference>
<reference evidence="2 3" key="1">
    <citation type="submission" date="2016-03" db="EMBL/GenBank/DDBJ databases">
        <title>Cyphomyrmex costatus WGS genome.</title>
        <authorList>
            <person name="Nygaard S."/>
            <person name="Hu H."/>
            <person name="Boomsma J."/>
            <person name="Zhang G."/>
        </authorList>
    </citation>
    <scope>NUCLEOTIDE SEQUENCE [LARGE SCALE GENOMIC DNA]</scope>
    <source>
        <strain evidence="2">MS0001</strain>
        <tissue evidence="2">Whole body</tissue>
    </source>
</reference>
<dbReference type="Proteomes" id="UP000078542">
    <property type="component" value="Unassembled WGS sequence"/>
</dbReference>
<accession>A0A151I687</accession>
<dbReference type="Pfam" id="PF10545">
    <property type="entry name" value="MADF_DNA_bdg"/>
    <property type="match status" value="1"/>
</dbReference>
<name>A0A151I687_9HYME</name>
<gene>
    <name evidence="2" type="ORF">ALC62_15992</name>
</gene>
<dbReference type="EMBL" id="KQ978503">
    <property type="protein sequence ID" value="KYM93414.1"/>
    <property type="molecule type" value="Genomic_DNA"/>
</dbReference>
<dbReference type="AlphaFoldDB" id="A0A151I687"/>
<sequence>MPPKKQIFTIDQEFLLIDAVKNRPQLWDVSHPMYRRNDIKEVLWQEVADLVGIPNIIGK</sequence>
<evidence type="ECO:0000313" key="3">
    <source>
        <dbReference type="Proteomes" id="UP000078542"/>
    </source>
</evidence>
<proteinExistence type="predicted"/>
<feature type="domain" description="MADF" evidence="1">
    <location>
        <begin position="15"/>
        <end position="59"/>
    </location>
</feature>
<evidence type="ECO:0000259" key="1">
    <source>
        <dbReference type="PROSITE" id="PS51029"/>
    </source>
</evidence>
<evidence type="ECO:0000313" key="2">
    <source>
        <dbReference type="EMBL" id="KYM93414.1"/>
    </source>
</evidence>